<evidence type="ECO:0000256" key="3">
    <source>
        <dbReference type="ARBA" id="ARBA00022578"/>
    </source>
</evidence>
<name>A0A1X7EWI2_9PROT</name>
<dbReference type="GO" id="GO:0006310">
    <property type="term" value="P:DNA recombination"/>
    <property type="evidence" value="ECO:0007669"/>
    <property type="project" value="UniProtKB-KW"/>
</dbReference>
<comment type="similarity">
    <text evidence="2">In the N-terminal section; belongs to the transposase 2 family.</text>
</comment>
<dbReference type="PANTHER" id="PTHR30405:SF11">
    <property type="entry name" value="RNA-GUIDED DNA ENDONUCLEASE RV2885C-RELATED"/>
    <property type="match status" value="1"/>
</dbReference>
<gene>
    <name evidence="12" type="ORF">SAMN02982917_2060</name>
</gene>
<evidence type="ECO:0000256" key="5">
    <source>
        <dbReference type="ARBA" id="ARBA00022833"/>
    </source>
</evidence>
<keyword evidence="5" id="KW-0862">Zinc</keyword>
<evidence type="ECO:0000259" key="9">
    <source>
        <dbReference type="Pfam" id="PF01385"/>
    </source>
</evidence>
<reference evidence="12 13" key="1">
    <citation type="submission" date="2017-04" db="EMBL/GenBank/DDBJ databases">
        <authorList>
            <person name="Afonso C.L."/>
            <person name="Miller P.J."/>
            <person name="Scott M.A."/>
            <person name="Spackman E."/>
            <person name="Goraichik I."/>
            <person name="Dimitrov K.M."/>
            <person name="Suarez D.L."/>
            <person name="Swayne D.E."/>
        </authorList>
    </citation>
    <scope>NUCLEOTIDE SEQUENCE [LARGE SCALE GENOMIC DNA]</scope>
    <source>
        <strain evidence="12 13">A2P</strain>
    </source>
</reference>
<organism evidence="12 13">
    <name type="scientific">Azospirillum oryzae</name>
    <dbReference type="NCBI Taxonomy" id="286727"/>
    <lineage>
        <taxon>Bacteria</taxon>
        <taxon>Pseudomonadati</taxon>
        <taxon>Pseudomonadota</taxon>
        <taxon>Alphaproteobacteria</taxon>
        <taxon>Rhodospirillales</taxon>
        <taxon>Azospirillaceae</taxon>
        <taxon>Azospirillum</taxon>
    </lineage>
</organism>
<dbReference type="GO" id="GO:0046872">
    <property type="term" value="F:metal ion binding"/>
    <property type="evidence" value="ECO:0007669"/>
    <property type="project" value="UniProtKB-KW"/>
</dbReference>
<feature type="domain" description="Probable transposase IS891/IS1136/IS1341" evidence="9">
    <location>
        <begin position="172"/>
        <end position="299"/>
    </location>
</feature>
<feature type="compositionally biased region" description="Low complexity" evidence="8">
    <location>
        <begin position="453"/>
        <end position="468"/>
    </location>
</feature>
<keyword evidence="6" id="KW-0238">DNA-binding</keyword>
<dbReference type="InterPro" id="IPR051399">
    <property type="entry name" value="RNA-guided_DNA_endo/Transpos"/>
</dbReference>
<dbReference type="AlphaFoldDB" id="A0A1X7EWI2"/>
<sequence length="482" mass="53448">MLIHKGFRYRAYPSPAAQAMLARWFGCARVVHNLGLDQHRMFSRKGRSFGYTKQTADLPTLKAEFPWLAECFSQCLQQALKDLDHAFQCFFTGQGGYPRPWKKFEDDSLRFPQMTRTDAKTGEVVDMVALTRDGIHFPGGLGFIPVCFHRPLEGTPKHITLQRQGLTWWVSVCCEIEVTTPRPLGHDTLLKGFTGVDFGVANAYTRADGHVYAVPGETDGEAKRRLRLERRIARAVEARKAYGRINRSRREMKLRESLRALDQRVRRRRDDALHKITSDLAQNHGLIGIEDLRIATMTASARGSAEAPGRKVAQKAGLNRGLLGNAFGKFRRMLTYKAGWYGAAVVAINPARTSQTCSECHRHPKDSPETAHLSHGRINQAEFACPLCGFACHADVNAARNIERLATREFIRRVDSGESAAKPAPAKRKKTLSGLSAKPKASPDASRTRDQDPAGGRPVAARGARGVGQAKNRDVSVSRKAG</sequence>
<feature type="domain" description="Cas12f1-like TNB" evidence="10">
    <location>
        <begin position="327"/>
        <end position="402"/>
    </location>
</feature>
<dbReference type="OrthoDB" id="7867060at2"/>
<feature type="domain" description="Transposase putative helix-turn-helix" evidence="11">
    <location>
        <begin position="1"/>
        <end position="38"/>
    </location>
</feature>
<dbReference type="InterPro" id="IPR001959">
    <property type="entry name" value="Transposase"/>
</dbReference>
<evidence type="ECO:0000259" key="10">
    <source>
        <dbReference type="Pfam" id="PF07282"/>
    </source>
</evidence>
<evidence type="ECO:0000256" key="7">
    <source>
        <dbReference type="ARBA" id="ARBA00023172"/>
    </source>
</evidence>
<evidence type="ECO:0000313" key="12">
    <source>
        <dbReference type="EMBL" id="SMF41643.1"/>
    </source>
</evidence>
<accession>A0A1X7EWI2</accession>
<keyword evidence="3" id="KW-0815">Transposition</keyword>
<dbReference type="GO" id="GO:0032196">
    <property type="term" value="P:transposition"/>
    <property type="evidence" value="ECO:0007669"/>
    <property type="project" value="UniProtKB-KW"/>
</dbReference>
<dbReference type="STRING" id="286727.SAMN02982917_2060"/>
<comment type="similarity">
    <text evidence="1">In the C-terminal section; belongs to the transposase 35 family.</text>
</comment>
<dbReference type="Pfam" id="PF01385">
    <property type="entry name" value="OrfB_IS605"/>
    <property type="match status" value="1"/>
</dbReference>
<dbReference type="InterPro" id="IPR010095">
    <property type="entry name" value="Cas12f1-like_TNB"/>
</dbReference>
<feature type="compositionally biased region" description="Basic and acidic residues" evidence="8">
    <location>
        <begin position="471"/>
        <end position="482"/>
    </location>
</feature>
<dbReference type="Pfam" id="PF12323">
    <property type="entry name" value="HTH_OrfB_IS605"/>
    <property type="match status" value="1"/>
</dbReference>
<keyword evidence="4" id="KW-0479">Metal-binding</keyword>
<dbReference type="Proteomes" id="UP000192936">
    <property type="component" value="Unassembled WGS sequence"/>
</dbReference>
<evidence type="ECO:0000259" key="11">
    <source>
        <dbReference type="Pfam" id="PF12323"/>
    </source>
</evidence>
<keyword evidence="7" id="KW-0233">DNA recombination</keyword>
<evidence type="ECO:0000256" key="4">
    <source>
        <dbReference type="ARBA" id="ARBA00022723"/>
    </source>
</evidence>
<evidence type="ECO:0000313" key="13">
    <source>
        <dbReference type="Proteomes" id="UP000192936"/>
    </source>
</evidence>
<evidence type="ECO:0000256" key="8">
    <source>
        <dbReference type="SAM" id="MobiDB-lite"/>
    </source>
</evidence>
<evidence type="ECO:0000256" key="2">
    <source>
        <dbReference type="ARBA" id="ARBA00011044"/>
    </source>
</evidence>
<evidence type="ECO:0000256" key="1">
    <source>
        <dbReference type="ARBA" id="ARBA00008761"/>
    </source>
</evidence>
<dbReference type="RefSeq" id="WP_085084915.1">
    <property type="nucleotide sequence ID" value="NZ_FXAK01000004.1"/>
</dbReference>
<proteinExistence type="inferred from homology"/>
<dbReference type="InterPro" id="IPR021027">
    <property type="entry name" value="Transposase_put_HTH"/>
</dbReference>
<dbReference type="EMBL" id="FXAK01000004">
    <property type="protein sequence ID" value="SMF41643.1"/>
    <property type="molecule type" value="Genomic_DNA"/>
</dbReference>
<dbReference type="PANTHER" id="PTHR30405">
    <property type="entry name" value="TRANSPOSASE"/>
    <property type="match status" value="1"/>
</dbReference>
<evidence type="ECO:0000256" key="6">
    <source>
        <dbReference type="ARBA" id="ARBA00023125"/>
    </source>
</evidence>
<feature type="region of interest" description="Disordered" evidence="8">
    <location>
        <begin position="416"/>
        <end position="482"/>
    </location>
</feature>
<dbReference type="NCBIfam" id="NF040570">
    <property type="entry name" value="guided_TnpB"/>
    <property type="match status" value="1"/>
</dbReference>
<dbReference type="Pfam" id="PF07282">
    <property type="entry name" value="Cas12f1-like_TNB"/>
    <property type="match status" value="1"/>
</dbReference>
<protein>
    <submittedName>
        <fullName evidence="12">Putative transposase</fullName>
    </submittedName>
</protein>
<dbReference type="GO" id="GO:0003677">
    <property type="term" value="F:DNA binding"/>
    <property type="evidence" value="ECO:0007669"/>
    <property type="project" value="UniProtKB-KW"/>
</dbReference>